<dbReference type="Proteomes" id="UP001241605">
    <property type="component" value="Chromosome"/>
</dbReference>
<dbReference type="Pfam" id="PF08447">
    <property type="entry name" value="PAS_3"/>
    <property type="match status" value="1"/>
</dbReference>
<gene>
    <name evidence="2" type="ORF">QF118_00100</name>
</gene>
<protein>
    <submittedName>
        <fullName evidence="2">PAS domain-containing protein</fullName>
    </submittedName>
</protein>
<name>A0ABY8QH56_9RHOB</name>
<dbReference type="CDD" id="cd00130">
    <property type="entry name" value="PAS"/>
    <property type="match status" value="1"/>
</dbReference>
<accession>A0ABY8QH56</accession>
<dbReference type="NCBIfam" id="TIGR00229">
    <property type="entry name" value="sensory_box"/>
    <property type="match status" value="1"/>
</dbReference>
<dbReference type="Gene3D" id="3.30.450.20">
    <property type="entry name" value="PAS domain"/>
    <property type="match status" value="1"/>
</dbReference>
<proteinExistence type="predicted"/>
<dbReference type="InterPro" id="IPR000014">
    <property type="entry name" value="PAS"/>
</dbReference>
<evidence type="ECO:0000259" key="1">
    <source>
        <dbReference type="Pfam" id="PF08447"/>
    </source>
</evidence>
<feature type="domain" description="PAS fold-3" evidence="1">
    <location>
        <begin position="42"/>
        <end position="111"/>
    </location>
</feature>
<evidence type="ECO:0000313" key="3">
    <source>
        <dbReference type="Proteomes" id="UP001241605"/>
    </source>
</evidence>
<dbReference type="SUPFAM" id="SSF55785">
    <property type="entry name" value="PYP-like sensor domain (PAS domain)"/>
    <property type="match status" value="1"/>
</dbReference>
<dbReference type="EMBL" id="CP124616">
    <property type="protein sequence ID" value="WGW03974.1"/>
    <property type="molecule type" value="Genomic_DNA"/>
</dbReference>
<evidence type="ECO:0000313" key="2">
    <source>
        <dbReference type="EMBL" id="WGW03974.1"/>
    </source>
</evidence>
<dbReference type="InterPro" id="IPR013655">
    <property type="entry name" value="PAS_fold_3"/>
</dbReference>
<keyword evidence="3" id="KW-1185">Reference proteome</keyword>
<dbReference type="InterPro" id="IPR035965">
    <property type="entry name" value="PAS-like_dom_sf"/>
</dbReference>
<reference evidence="2 3" key="1">
    <citation type="submission" date="2023-05" db="EMBL/GenBank/DDBJ databases">
        <title>YMD87, complete Genome.</title>
        <authorList>
            <person name="Zhang J."/>
            <person name="Xu X."/>
        </authorList>
    </citation>
    <scope>NUCLEOTIDE SEQUENCE [LARGE SCALE GENOMIC DNA]</scope>
    <source>
        <strain evidence="2 3">YMD87</strain>
    </source>
</reference>
<organism evidence="2 3">
    <name type="scientific">Tropicibacter oceani</name>
    <dbReference type="NCBI Taxonomy" id="3058420"/>
    <lineage>
        <taxon>Bacteria</taxon>
        <taxon>Pseudomonadati</taxon>
        <taxon>Pseudomonadota</taxon>
        <taxon>Alphaproteobacteria</taxon>
        <taxon>Rhodobacterales</taxon>
        <taxon>Roseobacteraceae</taxon>
        <taxon>Tropicibacter</taxon>
    </lineage>
</organism>
<sequence>MTELNPEFTAEAQRTAKGALPFAIGEMFYSRTDKRGIIAAGNSVFQRLAGYDWADLIGAPHKIIRHEDMPRGVFHMMWGRLQDGMPTGCYVKNKAKDGRYYWVFALVSPTENGYLSTRLKPTSPMLETVQGIYAELLRRETEEGLNAADSAKALDELFRAQGFSNYGTFQATAMAQEFEMRARQLGHPLDTIQTRFLDMSKAISDVAEETAGMTEAFRAIRTVPMNMSIIASRLENAGGPISAISVNYSQMLEEMSSWVTTFVQGDKCVFSKMRGAIFEGQFLSFARAIQAEMNSEFLKHEAVYPDSIDVAAERARLEAREKDFLQKTAASLHNVEIEARRFARSVLDMKRYVTGLSSTRMMCKIESASLAESGTELAGIVDQLDAGQNEIEARLARIVELNAVIQGSTGMLRSLF</sequence>
<dbReference type="RefSeq" id="WP_282300604.1">
    <property type="nucleotide sequence ID" value="NZ_CP124616.1"/>
</dbReference>